<dbReference type="InterPro" id="IPR030664">
    <property type="entry name" value="SdhA/FrdA/AprA"/>
</dbReference>
<keyword evidence="3" id="KW-0560">Oxidoreductase</keyword>
<dbReference type="Gene3D" id="1.20.58.100">
    <property type="entry name" value="Fumarate reductase/succinate dehydrogenase flavoprotein-like, C-terminal domain"/>
    <property type="match status" value="1"/>
</dbReference>
<dbReference type="Pfam" id="PF00890">
    <property type="entry name" value="FAD_binding_2"/>
    <property type="match status" value="1"/>
</dbReference>
<feature type="domain" description="Fumarate reductase/succinate dehydrogenase flavoprotein-like C-terminal" evidence="6">
    <location>
        <begin position="458"/>
        <end position="556"/>
    </location>
</feature>
<organism evidence="7 8">
    <name type="scientific">Bradyrhizobium canariense</name>
    <dbReference type="NCBI Taxonomy" id="255045"/>
    <lineage>
        <taxon>Bacteria</taxon>
        <taxon>Pseudomonadati</taxon>
        <taxon>Pseudomonadota</taxon>
        <taxon>Alphaproteobacteria</taxon>
        <taxon>Hyphomicrobiales</taxon>
        <taxon>Nitrobacteraceae</taxon>
        <taxon>Bradyrhizobium</taxon>
    </lineage>
</organism>
<gene>
    <name evidence="7" type="ORF">SAMN05444158_2215</name>
</gene>
<feature type="domain" description="FAD-dependent oxidoreductase 2 FAD-binding" evidence="5">
    <location>
        <begin position="11"/>
        <end position="402"/>
    </location>
</feature>
<name>A0A1H1SN83_9BRAD</name>
<evidence type="ECO:0000259" key="6">
    <source>
        <dbReference type="Pfam" id="PF02910"/>
    </source>
</evidence>
<dbReference type="InterPro" id="IPR036188">
    <property type="entry name" value="FAD/NAD-bd_sf"/>
</dbReference>
<dbReference type="PANTHER" id="PTHR11632">
    <property type="entry name" value="SUCCINATE DEHYDROGENASE 2 FLAVOPROTEIN SUBUNIT"/>
    <property type="match status" value="1"/>
</dbReference>
<evidence type="ECO:0000256" key="1">
    <source>
        <dbReference type="ARBA" id="ARBA00001974"/>
    </source>
</evidence>
<dbReference type="SUPFAM" id="SSF51905">
    <property type="entry name" value="FAD/NAD(P)-binding domain"/>
    <property type="match status" value="1"/>
</dbReference>
<dbReference type="InterPro" id="IPR003953">
    <property type="entry name" value="FAD-dep_OxRdtase_2_FAD-bd"/>
</dbReference>
<dbReference type="SUPFAM" id="SSF46977">
    <property type="entry name" value="Succinate dehydrogenase/fumarate reductase flavoprotein C-terminal domain"/>
    <property type="match status" value="1"/>
</dbReference>
<evidence type="ECO:0000256" key="3">
    <source>
        <dbReference type="ARBA" id="ARBA00023002"/>
    </source>
</evidence>
<dbReference type="InterPro" id="IPR037099">
    <property type="entry name" value="Fum_R/Succ_DH_flav-like_C_sf"/>
</dbReference>
<sequence length="585" mass="62102">MSAHPALKRVDVAVLGSGAAGLLAATEAAIQGASVVVLTKGQVGRSGATATITGDISVDGSTIKRLGLAGDTADSIERFYEDTLAGGANINDPILAQAMVEGVGAELGLLLDAGLKVAGIGHAPGHRHPRGVLVSGMQMLQILTRNAMKAGVRFRDEFYATDILVGADGTAAGIAGIDLRSGIPSGVEATSVVLATGGGAMSYPITTAPEELVGDGYRMAFEAGAELIDMEMVQFLPCCLVDPPLWRGIQFPWIIGPQSGTRAWLLNRYGERFMARYDPERMEISTRDIISIACVREVLEGRGGPNGGVFMSWAHLPRDILDFLPQWYGKPLLHANWTWEGFDFAPLVERIRQGYAVEVAPASHFHMGGVRTDAVGESRVPGLFACGEVAGGVHGANRLSGNACSQFLVQGRRTGRAAAIRARASGAWVPPDVWGNVVERIERPLALRQGIAPHEVRSRIQALTKSAVNVVRNGDDLAAALEEIRTIRTQELPRLVSPSTDRPYNRGWIDALETRSAALTAESIALSALSRRESRGAHFRTDFPAPDAQFASNSVLSSVDGAPVHRFVPVQGRAQPAAPVVKTVA</sequence>
<dbReference type="Gene3D" id="3.50.50.60">
    <property type="entry name" value="FAD/NAD(P)-binding domain"/>
    <property type="match status" value="1"/>
</dbReference>
<dbReference type="EMBL" id="LT629750">
    <property type="protein sequence ID" value="SDS48849.1"/>
    <property type="molecule type" value="Genomic_DNA"/>
</dbReference>
<dbReference type="PRINTS" id="PR00368">
    <property type="entry name" value="FADPNR"/>
</dbReference>
<evidence type="ECO:0000259" key="5">
    <source>
        <dbReference type="Pfam" id="PF00890"/>
    </source>
</evidence>
<dbReference type="InterPro" id="IPR015939">
    <property type="entry name" value="Fum_Rdtase/Succ_DH_flav-like_C"/>
</dbReference>
<dbReference type="AlphaFoldDB" id="A0A1H1SN83"/>
<dbReference type="InterPro" id="IPR027477">
    <property type="entry name" value="Succ_DH/fumarate_Rdtase_cat_sf"/>
</dbReference>
<protein>
    <submittedName>
        <fullName evidence="7">Fumarate reductase (CoM/CoB) subunit A</fullName>
    </submittedName>
</protein>
<dbReference type="RefSeq" id="WP_167558691.1">
    <property type="nucleotide sequence ID" value="NZ_LT629750.1"/>
</dbReference>
<dbReference type="PRINTS" id="PR00411">
    <property type="entry name" value="PNDRDTASEI"/>
</dbReference>
<accession>A0A1H1SN83</accession>
<keyword evidence="2" id="KW-0285">Flavoprotein</keyword>
<dbReference type="PANTHER" id="PTHR11632:SF51">
    <property type="entry name" value="SUCCINATE DEHYDROGENASE [UBIQUINONE] FLAVOPROTEIN SUBUNIT, MITOCHONDRIAL"/>
    <property type="match status" value="1"/>
</dbReference>
<dbReference type="Gene3D" id="3.90.700.10">
    <property type="entry name" value="Succinate dehydrogenase/fumarate reductase flavoprotein, catalytic domain"/>
    <property type="match status" value="1"/>
</dbReference>
<dbReference type="SUPFAM" id="SSF56425">
    <property type="entry name" value="Succinate dehydrogenase/fumarate reductase flavoprotein, catalytic domain"/>
    <property type="match status" value="1"/>
</dbReference>
<evidence type="ECO:0000313" key="7">
    <source>
        <dbReference type="EMBL" id="SDS48849.1"/>
    </source>
</evidence>
<reference evidence="8" key="1">
    <citation type="submission" date="2016-10" db="EMBL/GenBank/DDBJ databases">
        <authorList>
            <person name="Varghese N."/>
            <person name="Submissions S."/>
        </authorList>
    </citation>
    <scope>NUCLEOTIDE SEQUENCE [LARGE SCALE GENOMIC DNA]</scope>
    <source>
        <strain evidence="8">GAS369</strain>
    </source>
</reference>
<dbReference type="GO" id="GO:0016491">
    <property type="term" value="F:oxidoreductase activity"/>
    <property type="evidence" value="ECO:0007669"/>
    <property type="project" value="UniProtKB-KW"/>
</dbReference>
<evidence type="ECO:0000256" key="2">
    <source>
        <dbReference type="ARBA" id="ARBA00022630"/>
    </source>
</evidence>
<dbReference type="Proteomes" id="UP000243904">
    <property type="component" value="Chromosome I"/>
</dbReference>
<comment type="cofactor">
    <cofactor evidence="1">
        <name>FAD</name>
        <dbReference type="ChEBI" id="CHEBI:57692"/>
    </cofactor>
</comment>
<evidence type="ECO:0000256" key="4">
    <source>
        <dbReference type="PIRSR" id="PIRSR000171-1"/>
    </source>
</evidence>
<dbReference type="Pfam" id="PF02910">
    <property type="entry name" value="Succ_DH_flav_C"/>
    <property type="match status" value="1"/>
</dbReference>
<evidence type="ECO:0000313" key="8">
    <source>
        <dbReference type="Proteomes" id="UP000243904"/>
    </source>
</evidence>
<keyword evidence="8" id="KW-1185">Reference proteome</keyword>
<feature type="active site" description="Proton acceptor" evidence="4">
    <location>
        <position position="287"/>
    </location>
</feature>
<dbReference type="PIRSF" id="PIRSF000171">
    <property type="entry name" value="SDHA_APRA_LASPO"/>
    <property type="match status" value="1"/>
</dbReference>
<proteinExistence type="predicted"/>